<dbReference type="EMBL" id="QXHD01000003">
    <property type="protein sequence ID" value="NEZ54761.1"/>
    <property type="molecule type" value="Genomic_DNA"/>
</dbReference>
<dbReference type="RefSeq" id="WP_163696409.1">
    <property type="nucleotide sequence ID" value="NZ_QXHD01000003.1"/>
</dbReference>
<accession>A0A6M0RGL5</accession>
<reference evidence="1 2" key="1">
    <citation type="journal article" date="2020" name="Microb. Ecol.">
        <title>Ecogenomics of the Marine Benthic Filamentous Cyanobacterium Adonisia.</title>
        <authorList>
            <person name="Walter J.M."/>
            <person name="Coutinho F.H."/>
            <person name="Leomil L."/>
            <person name="Hargreaves P.I."/>
            <person name="Campeao M.E."/>
            <person name="Vieira V.V."/>
            <person name="Silva B.S."/>
            <person name="Fistarol G.O."/>
            <person name="Salomon P.S."/>
            <person name="Sawabe T."/>
            <person name="Mino S."/>
            <person name="Hosokawa M."/>
            <person name="Miyashita H."/>
            <person name="Maruyama F."/>
            <person name="van Verk M.C."/>
            <person name="Dutilh B.E."/>
            <person name="Thompson C.C."/>
            <person name="Thompson F.L."/>
        </authorList>
    </citation>
    <scope>NUCLEOTIDE SEQUENCE [LARGE SCALE GENOMIC DNA]</scope>
    <source>
        <strain evidence="1 2">CCMR0081</strain>
    </source>
</reference>
<proteinExistence type="predicted"/>
<gene>
    <name evidence="1" type="ORF">DXZ20_03440</name>
</gene>
<protein>
    <submittedName>
        <fullName evidence="1">Uncharacterized protein</fullName>
    </submittedName>
</protein>
<organism evidence="1 2">
    <name type="scientific">Adonisia turfae CCMR0081</name>
    <dbReference type="NCBI Taxonomy" id="2292702"/>
    <lineage>
        <taxon>Bacteria</taxon>
        <taxon>Bacillati</taxon>
        <taxon>Cyanobacteriota</taxon>
        <taxon>Adonisia</taxon>
        <taxon>Adonisia turfae</taxon>
    </lineage>
</organism>
<dbReference type="Proteomes" id="UP000481033">
    <property type="component" value="Unassembled WGS sequence"/>
</dbReference>
<comment type="caution">
    <text evidence="1">The sequence shown here is derived from an EMBL/GenBank/DDBJ whole genome shotgun (WGS) entry which is preliminary data.</text>
</comment>
<evidence type="ECO:0000313" key="2">
    <source>
        <dbReference type="Proteomes" id="UP000481033"/>
    </source>
</evidence>
<dbReference type="AlphaFoldDB" id="A0A6M0RGL5"/>
<evidence type="ECO:0000313" key="1">
    <source>
        <dbReference type="EMBL" id="NEZ54761.1"/>
    </source>
</evidence>
<name>A0A6M0RGL5_9CYAN</name>
<keyword evidence="2" id="KW-1185">Reference proteome</keyword>
<sequence length="94" mass="10258">MAEENILNANTISALITAVNDHYQTNFPALFPSNSPITPIWNTNINVKAGNGEGTDFSAEGELVTFPFDFADQVEDQTFAIKAKIKIINQGNEV</sequence>